<reference evidence="5" key="1">
    <citation type="journal article" date="2014" name="Microb. Cell Fact.">
        <title>Exploiting Issatchenkia orientalis SD108 for succinic acid production.</title>
        <authorList>
            <person name="Xiao H."/>
            <person name="Shao Z."/>
            <person name="Jiang Y."/>
            <person name="Dole S."/>
            <person name="Zhao H."/>
        </authorList>
    </citation>
    <scope>NUCLEOTIDE SEQUENCE [LARGE SCALE GENOMIC DNA]</scope>
    <source>
        <strain evidence="5">SD108</strain>
    </source>
</reference>
<dbReference type="Pfam" id="PF02602">
    <property type="entry name" value="HEM4"/>
    <property type="match status" value="1"/>
</dbReference>
<dbReference type="HOGENOM" id="CLU_332342_0_0_1"/>
<dbReference type="GO" id="GO:0004852">
    <property type="term" value="F:uroporphyrinogen-III synthase activity"/>
    <property type="evidence" value="ECO:0007669"/>
    <property type="project" value="InterPro"/>
</dbReference>
<proteinExistence type="predicted"/>
<sequence length="861" mass="97797">MESLGNPSFILRGYMFERYSKNILTCLVGLGATAIGVAIGSFFNDNETIEELHDYLDKEQYIQYLVSSFIKKDEFIELFKYAVLSIIFMIAFALAFAGFTLVKLKKQDKTTALKLENIHEKISNIEHVIESILRDHENIDIEQLKFFKSEIDQQRITFKNLISNKTLELETKISAATSVCSKAKTQVQTDLKNAKDMICHSDYLKNELNAIQQTLNNVKLKSQTIETDMTELYDSISEKRTFIEQEFKEKFTSLNEKLNSQYVDIHKCNNLLLDSQIMLEAAVIEFEKVSNPTDIAKSSNITERTILCLKKALEVKSYYETGTETENLCSSSMITELPFTSGNIETDPNKNSVNASLIKIMSHVSDIEERLDVQEVLIKKNCSDLKNSLNLTATKVSDIKAYSDEWITSWIAVLYALFNSTFMNLEDQLFGIDYMEYKTIFQFESNKSNENSNLLQDIVEKCKKTCLKTINEVNLLIFEYYLVQKSSPECGSSLVSLCEAKIDEELEDLFESIKIALGRSSITEPQKSNILNTLHKLKQDLVSDLKCDTRRYNSLVKQNLKDFHLIHDTIKTLLTKPEHKGLSLSEDESVIEVSDNSISLISENINSSYSEDDSSFLNEGLKKFKEKSIDVHFLPLLTHNPINHAEIIGFLTGDMFLKEYKAFIITSQRCIESLDTVLSMIDDKDTLNQILQKPAYTVGPATYDVLSALGFRNIKGGMNAGNGSILSDLIMSDELFKDGNKKILFLTGEIRKDIIPKKLKSAGFDLKELVAYRTQVRGDVVLRYTKLYNQLVSNDNEKWVVFFSPQGTEYITQHLINNKPDFKIASIGPTTEEYLRNLDIQPNVVSGKPNASSLLESISKA</sequence>
<dbReference type="Proteomes" id="UP000029867">
    <property type="component" value="Unassembled WGS sequence"/>
</dbReference>
<keyword evidence="2" id="KW-1133">Transmembrane helix</keyword>
<dbReference type="InterPro" id="IPR039793">
    <property type="entry name" value="UROS/Hem4"/>
</dbReference>
<evidence type="ECO:0000256" key="2">
    <source>
        <dbReference type="SAM" id="Phobius"/>
    </source>
</evidence>
<keyword evidence="1" id="KW-0648">Protein biosynthesis</keyword>
<dbReference type="AlphaFoldDB" id="A0A099P617"/>
<dbReference type="SUPFAM" id="SSF69618">
    <property type="entry name" value="HemD-like"/>
    <property type="match status" value="1"/>
</dbReference>
<evidence type="ECO:0000259" key="3">
    <source>
        <dbReference type="PROSITE" id="PS50832"/>
    </source>
</evidence>
<dbReference type="eggNOG" id="KOG4132">
    <property type="taxonomic scope" value="Eukaryota"/>
</dbReference>
<dbReference type="GO" id="GO:0003743">
    <property type="term" value="F:translation initiation factor activity"/>
    <property type="evidence" value="ECO:0007669"/>
    <property type="project" value="UniProtKB-UniRule"/>
</dbReference>
<dbReference type="UniPathway" id="UPA00251">
    <property type="reaction ID" value="UER00320"/>
</dbReference>
<comment type="caution">
    <text evidence="4">The sequence shown here is derived from an EMBL/GenBank/DDBJ whole genome shotgun (WGS) entry which is preliminary data.</text>
</comment>
<protein>
    <recommendedName>
        <fullName evidence="3">S1-like domain-containing protein</fullName>
    </recommendedName>
</protein>
<dbReference type="InterPro" id="IPR036108">
    <property type="entry name" value="4pyrrol_syn_uPrphyn_synt_sf"/>
</dbReference>
<feature type="domain" description="S1-like" evidence="3">
    <location>
        <begin position="738"/>
        <end position="785"/>
    </location>
</feature>
<feature type="transmembrane region" description="Helical" evidence="2">
    <location>
        <begin position="22"/>
        <end position="43"/>
    </location>
</feature>
<keyword evidence="2" id="KW-0472">Membrane</keyword>
<dbReference type="EMBL" id="JQFK01000002">
    <property type="protein sequence ID" value="KGK40488.1"/>
    <property type="molecule type" value="Genomic_DNA"/>
</dbReference>
<dbReference type="Gene3D" id="3.40.50.10090">
    <property type="match status" value="2"/>
</dbReference>
<dbReference type="InterPro" id="IPR006196">
    <property type="entry name" value="RNA-binding_domain_S1_IF1"/>
</dbReference>
<evidence type="ECO:0000313" key="4">
    <source>
        <dbReference type="EMBL" id="KGK40488.1"/>
    </source>
</evidence>
<dbReference type="CDD" id="cd06578">
    <property type="entry name" value="HemD"/>
    <property type="match status" value="1"/>
</dbReference>
<dbReference type="VEuPathDB" id="FungiDB:C5L36_0C03770"/>
<dbReference type="InterPro" id="IPR003754">
    <property type="entry name" value="4pyrrol_synth_uPrphyn_synth"/>
</dbReference>
<gene>
    <name evidence="4" type="ORF">JL09_g335</name>
</gene>
<dbReference type="PANTHER" id="PTHR12390:SF0">
    <property type="entry name" value="UROPORPHYRINOGEN-III SYNTHASE"/>
    <property type="match status" value="1"/>
</dbReference>
<evidence type="ECO:0000256" key="1">
    <source>
        <dbReference type="PROSITE-ProRule" id="PRU00181"/>
    </source>
</evidence>
<keyword evidence="1" id="KW-0396">Initiation factor</keyword>
<name>A0A099P617_PICKU</name>
<accession>A0A099P617</accession>
<evidence type="ECO:0000313" key="5">
    <source>
        <dbReference type="Proteomes" id="UP000029867"/>
    </source>
</evidence>
<dbReference type="PANTHER" id="PTHR12390">
    <property type="entry name" value="UROPORPHYRINOGEN III SYNTHASE"/>
    <property type="match status" value="1"/>
</dbReference>
<feature type="transmembrane region" description="Helical" evidence="2">
    <location>
        <begin position="81"/>
        <end position="102"/>
    </location>
</feature>
<dbReference type="VEuPathDB" id="FungiDB:C5L36_0C03760"/>
<dbReference type="GO" id="GO:0005829">
    <property type="term" value="C:cytosol"/>
    <property type="evidence" value="ECO:0007669"/>
    <property type="project" value="TreeGrafter"/>
</dbReference>
<dbReference type="GO" id="GO:0003723">
    <property type="term" value="F:RNA binding"/>
    <property type="evidence" value="ECO:0007669"/>
    <property type="project" value="InterPro"/>
</dbReference>
<dbReference type="PROSITE" id="PS50832">
    <property type="entry name" value="S1_IF1_TYPE"/>
    <property type="match status" value="1"/>
</dbReference>
<dbReference type="GO" id="GO:0006782">
    <property type="term" value="P:protoporphyrinogen IX biosynthetic process"/>
    <property type="evidence" value="ECO:0007669"/>
    <property type="project" value="UniProtKB-UniPathway"/>
</dbReference>
<organism evidence="4 5">
    <name type="scientific">Pichia kudriavzevii</name>
    <name type="common">Yeast</name>
    <name type="synonym">Issatchenkia orientalis</name>
    <dbReference type="NCBI Taxonomy" id="4909"/>
    <lineage>
        <taxon>Eukaryota</taxon>
        <taxon>Fungi</taxon>
        <taxon>Dikarya</taxon>
        <taxon>Ascomycota</taxon>
        <taxon>Saccharomycotina</taxon>
        <taxon>Pichiomycetes</taxon>
        <taxon>Pichiales</taxon>
        <taxon>Pichiaceae</taxon>
        <taxon>Pichia</taxon>
    </lineage>
</organism>
<dbReference type="GO" id="GO:0006780">
    <property type="term" value="P:uroporphyrinogen III biosynthetic process"/>
    <property type="evidence" value="ECO:0007669"/>
    <property type="project" value="InterPro"/>
</dbReference>
<keyword evidence="2" id="KW-0812">Transmembrane</keyword>